<sequence length="164" mass="18768">MALHKSMKLAFFWIWIAFIALIGATIVTIRYANSGDTGLIEKEYYEKGLNYEKSILEQKKMIEEGYSYESILFTQNPNLKTGRNSIEVRFLKSKVPITGAKLKIEIERPATDLWNRNFILKEDPKTSGTYFGVLEFSGTGKWALNIKGEISGKTLKKTIYLNIQ</sequence>
<evidence type="ECO:0000313" key="2">
    <source>
        <dbReference type="Proteomes" id="UP000829829"/>
    </source>
</evidence>
<dbReference type="AlphaFoldDB" id="A0A9Q8REV3"/>
<evidence type="ECO:0000313" key="1">
    <source>
        <dbReference type="EMBL" id="UOG57877.1"/>
    </source>
</evidence>
<proteinExistence type="predicted"/>
<protein>
    <submittedName>
        <fullName evidence="1">FixH family protein</fullName>
    </submittedName>
</protein>
<name>A0A9Q8REV3_9LEPT</name>
<dbReference type="InterPro" id="IPR008620">
    <property type="entry name" value="FixH"/>
</dbReference>
<dbReference type="Pfam" id="PF05751">
    <property type="entry name" value="FixH"/>
    <property type="match status" value="1"/>
</dbReference>
<dbReference type="EMBL" id="CP091957">
    <property type="protein sequence ID" value="UOG57877.1"/>
    <property type="molecule type" value="Genomic_DNA"/>
</dbReference>
<reference evidence="1" key="1">
    <citation type="submission" date="2022-02" db="EMBL/GenBank/DDBJ databases">
        <title>The genetically variable rfb locus in Leptospira is a mobile cassette and a molecular signature of serovar identity.</title>
        <authorList>
            <person name="Nieves C."/>
            <person name="Vincent A.T."/>
            <person name="Zarantonelli L."/>
            <person name="Picardeau M."/>
            <person name="Veyrier F.J."/>
            <person name="Buschiazzo A."/>
        </authorList>
    </citation>
    <scope>NUCLEOTIDE SEQUENCE</scope>
    <source>
        <strain evidence="1">IP1512017</strain>
    </source>
</reference>
<dbReference type="Proteomes" id="UP000829829">
    <property type="component" value="Chromosome 1"/>
</dbReference>
<accession>A0A9Q8REV3</accession>
<dbReference type="RefSeq" id="WP_004457019.1">
    <property type="nucleotide sequence ID" value="NZ_CP091928.1"/>
</dbReference>
<gene>
    <name evidence="1" type="ORF">MAL03_07090</name>
</gene>
<organism evidence="1 2">
    <name type="scientific">Leptospira noguchii</name>
    <dbReference type="NCBI Taxonomy" id="28182"/>
    <lineage>
        <taxon>Bacteria</taxon>
        <taxon>Pseudomonadati</taxon>
        <taxon>Spirochaetota</taxon>
        <taxon>Spirochaetia</taxon>
        <taxon>Leptospirales</taxon>
        <taxon>Leptospiraceae</taxon>
        <taxon>Leptospira</taxon>
    </lineage>
</organism>